<gene>
    <name evidence="1" type="ORF">BDN72DRAFT_212720</name>
</gene>
<reference evidence="1 2" key="1">
    <citation type="journal article" date="2019" name="Nat. Ecol. Evol.">
        <title>Megaphylogeny resolves global patterns of mushroom evolution.</title>
        <authorList>
            <person name="Varga T."/>
            <person name="Krizsan K."/>
            <person name="Foldi C."/>
            <person name="Dima B."/>
            <person name="Sanchez-Garcia M."/>
            <person name="Sanchez-Ramirez S."/>
            <person name="Szollosi G.J."/>
            <person name="Szarkandi J.G."/>
            <person name="Papp V."/>
            <person name="Albert L."/>
            <person name="Andreopoulos W."/>
            <person name="Angelini C."/>
            <person name="Antonin V."/>
            <person name="Barry K.W."/>
            <person name="Bougher N.L."/>
            <person name="Buchanan P."/>
            <person name="Buyck B."/>
            <person name="Bense V."/>
            <person name="Catcheside P."/>
            <person name="Chovatia M."/>
            <person name="Cooper J."/>
            <person name="Damon W."/>
            <person name="Desjardin D."/>
            <person name="Finy P."/>
            <person name="Geml J."/>
            <person name="Haridas S."/>
            <person name="Hughes K."/>
            <person name="Justo A."/>
            <person name="Karasinski D."/>
            <person name="Kautmanova I."/>
            <person name="Kiss B."/>
            <person name="Kocsube S."/>
            <person name="Kotiranta H."/>
            <person name="LaButti K.M."/>
            <person name="Lechner B.E."/>
            <person name="Liimatainen K."/>
            <person name="Lipzen A."/>
            <person name="Lukacs Z."/>
            <person name="Mihaltcheva S."/>
            <person name="Morgado L.N."/>
            <person name="Niskanen T."/>
            <person name="Noordeloos M.E."/>
            <person name="Ohm R.A."/>
            <person name="Ortiz-Santana B."/>
            <person name="Ovrebo C."/>
            <person name="Racz N."/>
            <person name="Riley R."/>
            <person name="Savchenko A."/>
            <person name="Shiryaev A."/>
            <person name="Soop K."/>
            <person name="Spirin V."/>
            <person name="Szebenyi C."/>
            <person name="Tomsovsky M."/>
            <person name="Tulloss R.E."/>
            <person name="Uehling J."/>
            <person name="Grigoriev I.V."/>
            <person name="Vagvolgyi C."/>
            <person name="Papp T."/>
            <person name="Martin F.M."/>
            <person name="Miettinen O."/>
            <person name="Hibbett D.S."/>
            <person name="Nagy L.G."/>
        </authorList>
    </citation>
    <scope>NUCLEOTIDE SEQUENCE [LARGE SCALE GENOMIC DNA]</scope>
    <source>
        <strain evidence="1 2">NL-1719</strain>
    </source>
</reference>
<name>A0ACD3B8C1_9AGAR</name>
<organism evidence="1 2">
    <name type="scientific">Pluteus cervinus</name>
    <dbReference type="NCBI Taxonomy" id="181527"/>
    <lineage>
        <taxon>Eukaryota</taxon>
        <taxon>Fungi</taxon>
        <taxon>Dikarya</taxon>
        <taxon>Basidiomycota</taxon>
        <taxon>Agaricomycotina</taxon>
        <taxon>Agaricomycetes</taxon>
        <taxon>Agaricomycetidae</taxon>
        <taxon>Agaricales</taxon>
        <taxon>Pluteineae</taxon>
        <taxon>Pluteaceae</taxon>
        <taxon>Pluteus</taxon>
    </lineage>
</organism>
<sequence length="421" mass="48064">MFLRVKARTRVLPGHRPISRLPPFLNTKCRVYSSKQSSNVEPNRQEHQEDEPRFKYPEETLGIPAEYGFGYYQGGPGRRLGLKGRYEIRQKLGHGSTSSVWLAKDRSKNTFHALKILSGFATELNVEHKLQELDVHQRLGKAEKDRRCVTSTDHFFEAGIDEDDGPHLCLVQNPTRCDLYEVIKTLPKGTTFPLPIIKRITKDVLSALALLHERGIAHTDLKQNNIMVALEPQFDIAQWLAENPPKAYDPVPSFKGPVVSYKSHQFPPPPFEELSNARFIVSDFRSAQILAHKSTDHITPLGLRSPEIVLGGPWDQSVDIWTLGNLVFFFLTLQDFIVKRPSPCQLGFFWPQDLRPAEIQEALEANKPIPESIDFLLYQMAAFCENPFPAELLQVCPKTAEYFDLESGRLKRFRNQFRKCG</sequence>
<accession>A0ACD3B8C1</accession>
<protein>
    <submittedName>
        <fullName evidence="1">Kinase-like protein</fullName>
    </submittedName>
</protein>
<proteinExistence type="predicted"/>
<evidence type="ECO:0000313" key="2">
    <source>
        <dbReference type="Proteomes" id="UP000308600"/>
    </source>
</evidence>
<dbReference type="EMBL" id="ML208277">
    <property type="protein sequence ID" value="TFK73237.1"/>
    <property type="molecule type" value="Genomic_DNA"/>
</dbReference>
<keyword evidence="2" id="KW-1185">Reference proteome</keyword>
<evidence type="ECO:0000313" key="1">
    <source>
        <dbReference type="EMBL" id="TFK73237.1"/>
    </source>
</evidence>
<dbReference type="Proteomes" id="UP000308600">
    <property type="component" value="Unassembled WGS sequence"/>
</dbReference>